<evidence type="ECO:0000256" key="10">
    <source>
        <dbReference type="PIRSR" id="PIRSR001589-3"/>
    </source>
</evidence>
<dbReference type="GO" id="GO:0006529">
    <property type="term" value="P:asparagine biosynthetic process"/>
    <property type="evidence" value="ECO:0007669"/>
    <property type="project" value="UniProtKB-KW"/>
</dbReference>
<dbReference type="PANTHER" id="PTHR43284:SF1">
    <property type="entry name" value="ASPARAGINE SYNTHETASE"/>
    <property type="match status" value="1"/>
</dbReference>
<protein>
    <recommendedName>
        <fullName evidence="3">asparagine synthase (glutamine-hydrolyzing)</fullName>
        <ecNumber evidence="3">6.3.5.4</ecNumber>
    </recommendedName>
</protein>
<dbReference type="EMBL" id="JACHFE010000002">
    <property type="protein sequence ID" value="MBB5320700.1"/>
    <property type="molecule type" value="Genomic_DNA"/>
</dbReference>
<dbReference type="EC" id="6.3.5.4" evidence="3"/>
<dbReference type="GO" id="GO:0005829">
    <property type="term" value="C:cytosol"/>
    <property type="evidence" value="ECO:0007669"/>
    <property type="project" value="TreeGrafter"/>
</dbReference>
<evidence type="ECO:0000259" key="11">
    <source>
        <dbReference type="PROSITE" id="PS51278"/>
    </source>
</evidence>
<accession>A0A840UBR8</accession>
<keyword evidence="13" id="KW-1185">Reference proteome</keyword>
<evidence type="ECO:0000256" key="7">
    <source>
        <dbReference type="ARBA" id="ARBA00048741"/>
    </source>
</evidence>
<organism evidence="12 13">
    <name type="scientific">Marinobacter oulmenensis</name>
    <dbReference type="NCBI Taxonomy" id="643747"/>
    <lineage>
        <taxon>Bacteria</taxon>
        <taxon>Pseudomonadati</taxon>
        <taxon>Pseudomonadota</taxon>
        <taxon>Gammaproteobacteria</taxon>
        <taxon>Pseudomonadales</taxon>
        <taxon>Marinobacteraceae</taxon>
        <taxon>Marinobacter</taxon>
    </lineage>
</organism>
<dbReference type="Gene3D" id="3.60.20.10">
    <property type="entry name" value="Glutamine Phosphoribosylpyrophosphate, subunit 1, domain 1"/>
    <property type="match status" value="1"/>
</dbReference>
<dbReference type="InterPro" id="IPR051786">
    <property type="entry name" value="ASN_synthetase/amidase"/>
</dbReference>
<evidence type="ECO:0000256" key="3">
    <source>
        <dbReference type="ARBA" id="ARBA00012737"/>
    </source>
</evidence>
<dbReference type="RefSeq" id="WP_183700715.1">
    <property type="nucleotide sequence ID" value="NZ_JACHFE010000002.1"/>
</dbReference>
<dbReference type="CDD" id="cd00712">
    <property type="entry name" value="AsnB"/>
    <property type="match status" value="1"/>
</dbReference>
<feature type="binding site" evidence="9">
    <location>
        <position position="100"/>
    </location>
    <ligand>
        <name>L-glutamine</name>
        <dbReference type="ChEBI" id="CHEBI:58359"/>
    </ligand>
</feature>
<sequence>MCGIAGFTTSQAGDSQLATAQAMVEAIRHRGPDAQGAELLRGAVFGHARLSIIDPGPAGNQPFISEDGRYALVFNGEIYNYQGLRQELVEAGVRFRTGTDTEVVLHLMAREGPTAIDRLNGMFALAFWDNQSGTLDLVRDRIGKKPLYYAEKDGELVFASELKALLEYPDMPRRIRADAVHDFFAYQYIPEPKTIFEGIHKLEPGSHLRRTPEGQIHTRRYWTPDMGEPASIGAEQARDRLLDLLQEATDQRMVSDVPLGAFLSGGVDSSGIVALMARNGKTVTTCSIGFSDEAFDESQYADAVARQYQTDHRVHTVRDGVEDRLLDICRFLDEPFADPSLVPTFLVSELARQDVTVALTGDGGDEVFAGYQKYVKDWQEQRLRRRFPSAARRVMGELAPMLRKVPSRWLRRAGSLMQSLSLDPAKAFYVTNSFLDEHLWQALITDDFRRQLGDYHPSELTEAAYHRCDGPDHLSRILYTDMTTFLPGDILFKADRMSMANSLELRSPLLDYRIIEFANQLPSSLKFNGGEKKVVLRQALEPLLPREILNRPKMGFSTPLAGWFRGPLKSLAEGVMLERGEGLGELFRPESIRTIWNQHQSGGFDHSSLLWSLLMYELWWQNTFNTATAEAPAMADERVALMDT</sequence>
<feature type="site" description="Important for beta-aspartyl-AMP intermediate formation" evidence="10">
    <location>
        <position position="362"/>
    </location>
</feature>
<dbReference type="CDD" id="cd01991">
    <property type="entry name" value="Asn_synthase_B_C"/>
    <property type="match status" value="1"/>
</dbReference>
<dbReference type="GO" id="GO:0004066">
    <property type="term" value="F:asparagine synthase (glutamine-hydrolyzing) activity"/>
    <property type="evidence" value="ECO:0007669"/>
    <property type="project" value="UniProtKB-EC"/>
</dbReference>
<dbReference type="InterPro" id="IPR029055">
    <property type="entry name" value="Ntn_hydrolases_N"/>
</dbReference>
<dbReference type="Pfam" id="PF00733">
    <property type="entry name" value="Asn_synthase"/>
    <property type="match status" value="1"/>
</dbReference>
<keyword evidence="8" id="KW-0028">Amino-acid biosynthesis</keyword>
<evidence type="ECO:0000256" key="1">
    <source>
        <dbReference type="ARBA" id="ARBA00005187"/>
    </source>
</evidence>
<comment type="catalytic activity">
    <reaction evidence="7">
        <text>L-aspartate + L-glutamine + ATP + H2O = L-asparagine + L-glutamate + AMP + diphosphate + H(+)</text>
        <dbReference type="Rhea" id="RHEA:12228"/>
        <dbReference type="ChEBI" id="CHEBI:15377"/>
        <dbReference type="ChEBI" id="CHEBI:15378"/>
        <dbReference type="ChEBI" id="CHEBI:29985"/>
        <dbReference type="ChEBI" id="CHEBI:29991"/>
        <dbReference type="ChEBI" id="CHEBI:30616"/>
        <dbReference type="ChEBI" id="CHEBI:33019"/>
        <dbReference type="ChEBI" id="CHEBI:58048"/>
        <dbReference type="ChEBI" id="CHEBI:58359"/>
        <dbReference type="ChEBI" id="CHEBI:456215"/>
        <dbReference type="EC" id="6.3.5.4"/>
    </reaction>
</comment>
<evidence type="ECO:0000256" key="5">
    <source>
        <dbReference type="ARBA" id="ARBA00022840"/>
    </source>
</evidence>
<dbReference type="AlphaFoldDB" id="A0A840UBR8"/>
<dbReference type="InterPro" id="IPR014729">
    <property type="entry name" value="Rossmann-like_a/b/a_fold"/>
</dbReference>
<evidence type="ECO:0000256" key="4">
    <source>
        <dbReference type="ARBA" id="ARBA00022741"/>
    </source>
</evidence>
<name>A0A840UBR8_9GAMM</name>
<comment type="pathway">
    <text evidence="1">Amino-acid biosynthesis; L-asparagine biosynthesis; L-asparagine from L-aspartate (L-Gln route): step 1/1.</text>
</comment>
<keyword evidence="8" id="KW-0061">Asparagine biosynthesis</keyword>
<keyword evidence="12" id="KW-0436">Ligase</keyword>
<dbReference type="InterPro" id="IPR017932">
    <property type="entry name" value="GATase_2_dom"/>
</dbReference>
<comment type="caution">
    <text evidence="12">The sequence shown here is derived from an EMBL/GenBank/DDBJ whole genome shotgun (WGS) entry which is preliminary data.</text>
</comment>
<reference evidence="12 13" key="1">
    <citation type="submission" date="2020-08" db="EMBL/GenBank/DDBJ databases">
        <title>Genomic Encyclopedia of Type Strains, Phase IV (KMG-IV): sequencing the most valuable type-strain genomes for metagenomic binning, comparative biology and taxonomic classification.</title>
        <authorList>
            <person name="Goeker M."/>
        </authorList>
    </citation>
    <scope>NUCLEOTIDE SEQUENCE [LARGE SCALE GENOMIC DNA]</scope>
    <source>
        <strain evidence="12 13">DSM 22359</strain>
    </source>
</reference>
<gene>
    <name evidence="12" type="ORF">HNR38_001172</name>
</gene>
<keyword evidence="4 9" id="KW-0547">Nucleotide-binding</keyword>
<dbReference type="SUPFAM" id="SSF52402">
    <property type="entry name" value="Adenine nucleotide alpha hydrolases-like"/>
    <property type="match status" value="1"/>
</dbReference>
<keyword evidence="6 8" id="KW-0315">Glutamine amidotransferase</keyword>
<dbReference type="Gene3D" id="3.40.50.620">
    <property type="entry name" value="HUPs"/>
    <property type="match status" value="1"/>
</dbReference>
<evidence type="ECO:0000256" key="2">
    <source>
        <dbReference type="ARBA" id="ARBA00005752"/>
    </source>
</evidence>
<feature type="binding site" evidence="9">
    <location>
        <position position="288"/>
    </location>
    <ligand>
        <name>ATP</name>
        <dbReference type="ChEBI" id="CHEBI:30616"/>
    </ligand>
</feature>
<comment type="similarity">
    <text evidence="2">Belongs to the asparagine synthetase family.</text>
</comment>
<dbReference type="Pfam" id="PF13537">
    <property type="entry name" value="GATase_7"/>
    <property type="match status" value="1"/>
</dbReference>
<dbReference type="Proteomes" id="UP000591735">
    <property type="component" value="Unassembled WGS sequence"/>
</dbReference>
<dbReference type="NCBIfam" id="TIGR01536">
    <property type="entry name" value="asn_synth_AEB"/>
    <property type="match status" value="1"/>
</dbReference>
<dbReference type="SUPFAM" id="SSF56235">
    <property type="entry name" value="N-terminal nucleophile aminohydrolases (Ntn hydrolases)"/>
    <property type="match status" value="1"/>
</dbReference>
<evidence type="ECO:0000313" key="12">
    <source>
        <dbReference type="EMBL" id="MBB5320700.1"/>
    </source>
</evidence>
<feature type="domain" description="Glutamine amidotransferase type-2" evidence="11">
    <location>
        <begin position="2"/>
        <end position="213"/>
    </location>
</feature>
<dbReference type="InterPro" id="IPR006426">
    <property type="entry name" value="Asn_synth_AEB"/>
</dbReference>
<evidence type="ECO:0000313" key="13">
    <source>
        <dbReference type="Proteomes" id="UP000591735"/>
    </source>
</evidence>
<keyword evidence="5 9" id="KW-0067">ATP-binding</keyword>
<dbReference type="PANTHER" id="PTHR43284">
    <property type="entry name" value="ASPARAGINE SYNTHETASE (GLUTAMINE-HYDROLYZING)"/>
    <property type="match status" value="1"/>
</dbReference>
<dbReference type="InterPro" id="IPR001962">
    <property type="entry name" value="Asn_synthase"/>
</dbReference>
<evidence type="ECO:0000256" key="9">
    <source>
        <dbReference type="PIRSR" id="PIRSR001589-2"/>
    </source>
</evidence>
<evidence type="ECO:0000256" key="8">
    <source>
        <dbReference type="PIRSR" id="PIRSR001589-1"/>
    </source>
</evidence>
<dbReference type="PROSITE" id="PS51278">
    <property type="entry name" value="GATASE_TYPE_2"/>
    <property type="match status" value="1"/>
</dbReference>
<dbReference type="GO" id="GO:0005524">
    <property type="term" value="F:ATP binding"/>
    <property type="evidence" value="ECO:0007669"/>
    <property type="project" value="UniProtKB-KW"/>
</dbReference>
<dbReference type="PIRSF" id="PIRSF001589">
    <property type="entry name" value="Asn_synthetase_glu-h"/>
    <property type="match status" value="1"/>
</dbReference>
<feature type="active site" description="For GATase activity" evidence="8">
    <location>
        <position position="2"/>
    </location>
</feature>
<evidence type="ECO:0000256" key="6">
    <source>
        <dbReference type="ARBA" id="ARBA00022962"/>
    </source>
</evidence>
<proteinExistence type="inferred from homology"/>
<dbReference type="InterPro" id="IPR033738">
    <property type="entry name" value="AsnB_N"/>
</dbReference>